<dbReference type="PROSITE" id="PS51221">
    <property type="entry name" value="TTL"/>
    <property type="match status" value="1"/>
</dbReference>
<dbReference type="Gene3D" id="3.30.470.20">
    <property type="entry name" value="ATP-grasp fold, B domain"/>
    <property type="match status" value="1"/>
</dbReference>
<feature type="domain" description="Tubulin--tyrosine ligase-like protein 12 SET-like" evidence="1">
    <location>
        <begin position="63"/>
        <end position="236"/>
    </location>
</feature>
<accession>A0A3M7Q968</accession>
<name>A0A3M7Q968_BRAPC</name>
<evidence type="ECO:0000313" key="3">
    <source>
        <dbReference type="Proteomes" id="UP000276133"/>
    </source>
</evidence>
<keyword evidence="3" id="KW-1185">Reference proteome</keyword>
<dbReference type="InterPro" id="IPR027749">
    <property type="entry name" value="TTLL12"/>
</dbReference>
<dbReference type="PANTHER" id="PTHR46088:SF1">
    <property type="entry name" value="TUBULIN--TYROSINE LIGASE-LIKE PROTEIN 12"/>
    <property type="match status" value="1"/>
</dbReference>
<evidence type="ECO:0000313" key="2">
    <source>
        <dbReference type="EMBL" id="RNA07704.1"/>
    </source>
</evidence>
<evidence type="ECO:0000259" key="1">
    <source>
        <dbReference type="Pfam" id="PF25556"/>
    </source>
</evidence>
<comment type="caution">
    <text evidence="2">The sequence shown here is derived from an EMBL/GenBank/DDBJ whole genome shotgun (WGS) entry which is preliminary data.</text>
</comment>
<organism evidence="2 3">
    <name type="scientific">Brachionus plicatilis</name>
    <name type="common">Marine rotifer</name>
    <name type="synonym">Brachionus muelleri</name>
    <dbReference type="NCBI Taxonomy" id="10195"/>
    <lineage>
        <taxon>Eukaryota</taxon>
        <taxon>Metazoa</taxon>
        <taxon>Spiralia</taxon>
        <taxon>Gnathifera</taxon>
        <taxon>Rotifera</taxon>
        <taxon>Eurotatoria</taxon>
        <taxon>Monogononta</taxon>
        <taxon>Pseudotrocha</taxon>
        <taxon>Ploima</taxon>
        <taxon>Brachionidae</taxon>
        <taxon>Brachionus</taxon>
    </lineage>
</organism>
<reference evidence="2 3" key="1">
    <citation type="journal article" date="2018" name="Sci. Rep.">
        <title>Genomic signatures of local adaptation to the degree of environmental predictability in rotifers.</title>
        <authorList>
            <person name="Franch-Gras L."/>
            <person name="Hahn C."/>
            <person name="Garcia-Roger E.M."/>
            <person name="Carmona M.J."/>
            <person name="Serra M."/>
            <person name="Gomez A."/>
        </authorList>
    </citation>
    <scope>NUCLEOTIDE SEQUENCE [LARGE SCALE GENOMIC DNA]</scope>
    <source>
        <strain evidence="2">HYR1</strain>
    </source>
</reference>
<gene>
    <name evidence="2" type="ORF">BpHYR1_013342</name>
</gene>
<dbReference type="Pfam" id="PF03133">
    <property type="entry name" value="TTL"/>
    <property type="match status" value="1"/>
</dbReference>
<dbReference type="GO" id="GO:0016874">
    <property type="term" value="F:ligase activity"/>
    <property type="evidence" value="ECO:0007669"/>
    <property type="project" value="UniProtKB-KW"/>
</dbReference>
<dbReference type="GO" id="GO:0005737">
    <property type="term" value="C:cytoplasm"/>
    <property type="evidence" value="ECO:0007669"/>
    <property type="project" value="TreeGrafter"/>
</dbReference>
<dbReference type="InterPro" id="IPR057954">
    <property type="entry name" value="SET_TTL12"/>
</dbReference>
<keyword evidence="2" id="KW-0436">Ligase</keyword>
<dbReference type="AlphaFoldDB" id="A0A3M7Q968"/>
<dbReference type="InterPro" id="IPR004344">
    <property type="entry name" value="TTL/TTLL_fam"/>
</dbReference>
<dbReference type="OrthoDB" id="60477at2759"/>
<proteinExistence type="predicted"/>
<dbReference type="STRING" id="10195.A0A3M7Q968"/>
<dbReference type="PANTHER" id="PTHR46088">
    <property type="entry name" value="TUBULIN--TYROSINE LIGASE-LIKE PROTEIN 12"/>
    <property type="match status" value="1"/>
</dbReference>
<dbReference type="EMBL" id="REGN01006959">
    <property type="protein sequence ID" value="RNA07704.1"/>
    <property type="molecule type" value="Genomic_DNA"/>
</dbReference>
<dbReference type="Proteomes" id="UP000276133">
    <property type="component" value="Unassembled WGS sequence"/>
</dbReference>
<protein>
    <submittedName>
        <fullName evidence="2">Tubulin--tyrosine ligase 12</fullName>
    </submittedName>
</protein>
<dbReference type="Pfam" id="PF25556">
    <property type="entry name" value="SET_TTL"/>
    <property type="match status" value="1"/>
</dbReference>
<sequence>MPENLIDELLKIFRDLHQSQLKSCGLPEQYWNSLFFKLKDEVFDAGDYFQICMRVDEDDIVIGYKAKFANENGLKLSDENGVFLIDHAWTYKVKDSRQNLIERPNLLSRLCIMMNIVIQNEEELDPEDVKLQKVEAVLENMWKFNQTYKIFTEKLTDDEREPVWYIMDEFGSSLRHSDDPSIKCSPFYYIPTATMYSIIWPLKDLKNGDELTRDYVYGTRDEKLRRAKLFPWNDEDEDYLEDLEDENCTEQSEPNFDYFNSGRTDEILPSESDLELINISKINLSANSTMINVFSDMKSVQENLTDPKFKFVDDMWKADIIFINKHFKDYKQLREKLPNSLVNQFPYENVVTVKDLLAVVSRRVPDSKYWLPTTYNLSYELTKFICYFNKRESDGLDNHWILKPWNLARSIDTTVTKCLNQIIRSQETGPKIACKYITHPVLFYRHEIDGRVKFDVRYIVLLRSIKPLVIYTYKVFWLRFANK</sequence>